<dbReference type="InterPro" id="IPR020894">
    <property type="entry name" value="Cadherin_CS"/>
</dbReference>
<keyword evidence="3" id="KW-0677">Repeat</keyword>
<organism evidence="13 14">
    <name type="scientific">Galleria mellonella</name>
    <name type="common">Greater wax moth</name>
    <dbReference type="NCBI Taxonomy" id="7137"/>
    <lineage>
        <taxon>Eukaryota</taxon>
        <taxon>Metazoa</taxon>
        <taxon>Ecdysozoa</taxon>
        <taxon>Arthropoda</taxon>
        <taxon>Hexapoda</taxon>
        <taxon>Insecta</taxon>
        <taxon>Pterygota</taxon>
        <taxon>Neoptera</taxon>
        <taxon>Endopterygota</taxon>
        <taxon>Lepidoptera</taxon>
        <taxon>Glossata</taxon>
        <taxon>Ditrysia</taxon>
        <taxon>Pyraloidea</taxon>
        <taxon>Pyralidae</taxon>
        <taxon>Galleriinae</taxon>
        <taxon>Galleria</taxon>
    </lineage>
</organism>
<dbReference type="FunCoup" id="A0A6J1X1S9">
    <property type="interactions" value="139"/>
</dbReference>
<evidence type="ECO:0000256" key="5">
    <source>
        <dbReference type="ARBA" id="ARBA00022889"/>
    </source>
</evidence>
<evidence type="ECO:0000256" key="6">
    <source>
        <dbReference type="ARBA" id="ARBA00022989"/>
    </source>
</evidence>
<dbReference type="GO" id="GO:0007156">
    <property type="term" value="P:homophilic cell adhesion via plasma membrane adhesion molecules"/>
    <property type="evidence" value="ECO:0007669"/>
    <property type="project" value="InterPro"/>
</dbReference>
<sequence>MELRWWLILWACLCFSSGSTNMLPVFVQDMNNLALSESTPVGEVVYTLQGTDPEGFPIKYDLVGTDKFVVNSTTGVVTLNRPLDREVEDTIKFLVSIEDQNPDSKLNQVLTQPVTVIVLDENDNPPIFKNSPYEVDVPEDEKVGKTILTNIYVEDKDSVGDNLEVGCMSDQWTEACESFEVVPLNSSSNHYTGALVLKKKLDYNERQFYQFQLYATDGTLNSTAHVEVKVVDVQNSPPVFSGSLTGALSEDAPVGTLALTIKARDADRAQPRDIMFELVTNPLDFFLLDSVTGELRTAKPLDRESLADPSSPLNLTVRATEIVNGAPLVSELTSTTATVTVTIKDVNDEPPRFNRREYMIEIPESLPVGTPLPNLDMVVIDTDVGLNSAFSLRLSDEFGAFIVEPSTATGSASVTLRLNSSLDYEDPNQRKFILEVIAEELHTSPRLSSKASVTISLVDVNDNAPEFADEPYLASVAEAAPGGARVAVVQATDRDTGRFGTEGIVYQLSGNGAELFRVDNRSGVITVAACPTPGQPPCLDYETRKDYFLQIKATDNDGAGQSTVVSLQISLTDSNDNPPVFTTPVYKASIDEDAVKFEPELQVQARDIDVSSEIHYSIIEPATHPFWIDPLNGRILVRSETGVVAPSSDDNRIVLTVLATDGVHNATCKVEIAVRDVNNHAPVFDVAEYDANVAEDAPIGTEVAAVRATDMDSGINSEIKYAIQRGALDSFAIDNVTGVVTVSSKLDYDKRDTFRIQIIATDMGMPSLTGTTEIKVHILNVNDKKPSFTPSIQRAEVSADAEQGTLVHNLTAVDPDITDDEQLVYELAADKIIKAVDKNGKEVSEEGIFGSWFSVHFNGSVTVSQRLDREKAAVLTLPVRVTDASAPTLQQTDGELIITIVDVNRHAPTFTQPAYVERLLEEQPVGTVLNTYTAIDKETPIAAVLIQPPSPYFQIDNVTGVVKSTQRIDYEKVHSINFTLVAIDSGVPQLSTTALVTVEVINVNDEEPVFAAEAYDATVPEHSDGGTRVVTVTAVDKDEGEFGEITYNLSGALSSLFTINPATGVVTVAEGAVIDRENTSDIYLRAIASDNAPAQVQKSTSVPIHIKVLDINDNSPIFSQKVYKSTIAENLRLDPPAAILQVLAEDKDDGINGKVEYKIVEQSEPGTFTVDPTNGIIYPAKPVRGNSTYHLSVTATDEAGNGIHFDTARVDITVLSVNKHSPVFVEPPPEQRQLEIPENAAQADYLITTIKATDEDDGENGRVSYYLKVDNQNVGETQEFSLDPDSGELRTKTFLDREHKSEYQLVIAAVDNGTPAQFESLRLLSVVLADDDDNIPRFQHAQHNFSIRENLPPGVIIGTVKATDKDSGENGKVYYHVLEGNEDGAFTLDRTQGIIRANISFDREKRSDYTLTIYASNNPLLQQSVAVFNSLENTTETQEGSITTVAVKVLDENDNEPRFQQKVYYAGVKHTARVNEPIISVMAEDPDLEENGTLIYIVAASNLYKFGASKSSGSVVPSPFNISQDGILMTAHYMSEYNQDRFVLDIIAQELASPHRQAKAQVYIWVIDRSSLIRMVVSRSCNAAAVVGDGSDGGGSVARRLEAAGRALLVAGRRLPLVHADTRYDDWCEIHLHAVDPTSYQVLPVEQVLETIDSKYDELKDVYQEYGVETLIAASATSKAPDSFDPALAALIALLIVLFTGIVTFIVVCACLKHWVIPPPSMPSSKGDSLARRRILEELSTTENPLWLETKLRPYEEQELTMNVFGDQNEQGNGDQPQADNTYATIQGSRNTERFGDYATLGGDSPTPLEAALGFQGSTFKPPSPNTPEPPPRPSDLGSL</sequence>
<dbReference type="PRINTS" id="PR00205">
    <property type="entry name" value="CADHERIN"/>
</dbReference>
<dbReference type="SUPFAM" id="SSF49313">
    <property type="entry name" value="Cadherin-like"/>
    <property type="match status" value="14"/>
</dbReference>
<feature type="domain" description="Cadherin" evidence="12">
    <location>
        <begin position="1228"/>
        <end position="1338"/>
    </location>
</feature>
<feature type="domain" description="Cadherin" evidence="12">
    <location>
        <begin position="129"/>
        <end position="240"/>
    </location>
</feature>
<dbReference type="InterPro" id="IPR050971">
    <property type="entry name" value="Cadherin-domain_protein"/>
</dbReference>
<dbReference type="PROSITE" id="PS50268">
    <property type="entry name" value="CADHERIN_2"/>
    <property type="match status" value="14"/>
</dbReference>
<evidence type="ECO:0000259" key="12">
    <source>
        <dbReference type="PROSITE" id="PS50268"/>
    </source>
</evidence>
<evidence type="ECO:0000256" key="1">
    <source>
        <dbReference type="ARBA" id="ARBA00004370"/>
    </source>
</evidence>
<dbReference type="InterPro" id="IPR015919">
    <property type="entry name" value="Cadherin-like_sf"/>
</dbReference>
<feature type="domain" description="Cadherin" evidence="12">
    <location>
        <begin position="240"/>
        <end position="353"/>
    </location>
</feature>
<gene>
    <name evidence="14" type="primary">LOC113518783</name>
</gene>
<dbReference type="GeneID" id="113518783"/>
<feature type="domain" description="Cadherin" evidence="12">
    <location>
        <begin position="1460"/>
        <end position="1568"/>
    </location>
</feature>
<dbReference type="InParanoid" id="A0A6J1X1S9"/>
<evidence type="ECO:0000256" key="3">
    <source>
        <dbReference type="ARBA" id="ARBA00022737"/>
    </source>
</evidence>
<dbReference type="GO" id="GO:0009653">
    <property type="term" value="P:anatomical structure morphogenesis"/>
    <property type="evidence" value="ECO:0007669"/>
    <property type="project" value="UniProtKB-ARBA"/>
</dbReference>
<keyword evidence="7 10" id="KW-0472">Membrane</keyword>
<evidence type="ECO:0000256" key="8">
    <source>
        <dbReference type="PROSITE-ProRule" id="PRU00043"/>
    </source>
</evidence>
<keyword evidence="2 10" id="KW-0812">Transmembrane</keyword>
<feature type="domain" description="Cadherin" evidence="12">
    <location>
        <begin position="1011"/>
        <end position="1118"/>
    </location>
</feature>
<feature type="domain" description="Cadherin" evidence="12">
    <location>
        <begin position="789"/>
        <end position="910"/>
    </location>
</feature>
<dbReference type="GO" id="GO:0005886">
    <property type="term" value="C:plasma membrane"/>
    <property type="evidence" value="ECO:0007669"/>
    <property type="project" value="UniProtKB-SubCell"/>
</dbReference>
<evidence type="ECO:0000256" key="7">
    <source>
        <dbReference type="ARBA" id="ARBA00023136"/>
    </source>
</evidence>
<feature type="transmembrane region" description="Helical" evidence="10">
    <location>
        <begin position="1687"/>
        <end position="1712"/>
    </location>
</feature>
<dbReference type="GO" id="GO:0005509">
    <property type="term" value="F:calcium ion binding"/>
    <property type="evidence" value="ECO:0007669"/>
    <property type="project" value="UniProtKB-UniRule"/>
</dbReference>
<feature type="chain" id="PRO_5045474102" evidence="11">
    <location>
        <begin position="19"/>
        <end position="1840"/>
    </location>
</feature>
<feature type="domain" description="Cadherin" evidence="12">
    <location>
        <begin position="685"/>
        <end position="788"/>
    </location>
</feature>
<keyword evidence="5" id="KW-0130">Cell adhesion</keyword>
<dbReference type="KEGG" id="gmw:113518783"/>
<evidence type="ECO:0000256" key="4">
    <source>
        <dbReference type="ARBA" id="ARBA00022837"/>
    </source>
</evidence>
<evidence type="ECO:0000256" key="10">
    <source>
        <dbReference type="SAM" id="Phobius"/>
    </source>
</evidence>
<dbReference type="Gene3D" id="2.60.40.60">
    <property type="entry name" value="Cadherins"/>
    <property type="match status" value="14"/>
</dbReference>
<evidence type="ECO:0000256" key="9">
    <source>
        <dbReference type="SAM" id="MobiDB-lite"/>
    </source>
</evidence>
<feature type="domain" description="Cadherin" evidence="12">
    <location>
        <begin position="911"/>
        <end position="1010"/>
    </location>
</feature>
<accession>A0A6J1X1S9</accession>
<feature type="domain" description="Cadherin" evidence="12">
    <location>
        <begin position="582"/>
        <end position="684"/>
    </location>
</feature>
<reference evidence="14" key="1">
    <citation type="submission" date="2025-08" db="UniProtKB">
        <authorList>
            <consortium name="RefSeq"/>
        </authorList>
    </citation>
    <scope>IDENTIFICATION</scope>
    <source>
        <tissue evidence="14">Whole larvae</tissue>
    </source>
</reference>
<feature type="domain" description="Cadherin" evidence="12">
    <location>
        <begin position="468"/>
        <end position="581"/>
    </location>
</feature>
<feature type="compositionally biased region" description="Pro residues" evidence="9">
    <location>
        <begin position="1822"/>
        <end position="1834"/>
    </location>
</feature>
<keyword evidence="13" id="KW-1185">Reference proteome</keyword>
<dbReference type="PROSITE" id="PS00232">
    <property type="entry name" value="CADHERIN_1"/>
    <property type="match status" value="5"/>
</dbReference>
<dbReference type="PANTHER" id="PTHR24025:SF23">
    <property type="entry name" value="NEURAL-CADHERIN"/>
    <property type="match status" value="1"/>
</dbReference>
<dbReference type="SMART" id="SM00112">
    <property type="entry name" value="CA"/>
    <property type="match status" value="14"/>
</dbReference>
<dbReference type="GO" id="GO:0060429">
    <property type="term" value="P:epithelium development"/>
    <property type="evidence" value="ECO:0007669"/>
    <property type="project" value="UniProtKB-ARBA"/>
</dbReference>
<dbReference type="Pfam" id="PF00028">
    <property type="entry name" value="Cadherin"/>
    <property type="match status" value="10"/>
</dbReference>
<evidence type="ECO:0000256" key="11">
    <source>
        <dbReference type="SAM" id="SignalP"/>
    </source>
</evidence>
<dbReference type="Proteomes" id="UP001652740">
    <property type="component" value="Unplaced"/>
</dbReference>
<protein>
    <submittedName>
        <fullName evidence="14">Cadherin-87A</fullName>
    </submittedName>
</protein>
<evidence type="ECO:0000313" key="13">
    <source>
        <dbReference type="Proteomes" id="UP001652740"/>
    </source>
</evidence>
<feature type="domain" description="Cadherin" evidence="12">
    <location>
        <begin position="1339"/>
        <end position="1459"/>
    </location>
</feature>
<keyword evidence="11" id="KW-0732">Signal</keyword>
<dbReference type="GO" id="GO:0005911">
    <property type="term" value="C:cell-cell junction"/>
    <property type="evidence" value="ECO:0007669"/>
    <property type="project" value="TreeGrafter"/>
</dbReference>
<dbReference type="CDD" id="cd11304">
    <property type="entry name" value="Cadherin_repeat"/>
    <property type="match status" value="13"/>
</dbReference>
<feature type="domain" description="Cadherin" evidence="12">
    <location>
        <begin position="354"/>
        <end position="467"/>
    </location>
</feature>
<feature type="domain" description="Cadherin" evidence="12">
    <location>
        <begin position="1119"/>
        <end position="1224"/>
    </location>
</feature>
<evidence type="ECO:0000313" key="14">
    <source>
        <dbReference type="RefSeq" id="XP_026759573.2"/>
    </source>
</evidence>
<dbReference type="PANTHER" id="PTHR24025">
    <property type="entry name" value="DESMOGLEIN FAMILY MEMBER"/>
    <property type="match status" value="1"/>
</dbReference>
<dbReference type="RefSeq" id="XP_026759573.2">
    <property type="nucleotide sequence ID" value="XM_026903772.3"/>
</dbReference>
<dbReference type="InterPro" id="IPR002126">
    <property type="entry name" value="Cadherin-like_dom"/>
</dbReference>
<dbReference type="SMR" id="A0A6J1X1S9"/>
<keyword evidence="6 10" id="KW-1133">Transmembrane helix</keyword>
<comment type="subcellular location">
    <subcellularLocation>
        <location evidence="1">Membrane</location>
    </subcellularLocation>
</comment>
<name>A0A6J1X1S9_GALME</name>
<proteinExistence type="predicted"/>
<feature type="domain" description="Cadherin" evidence="12">
    <location>
        <begin position="27"/>
        <end position="128"/>
    </location>
</feature>
<evidence type="ECO:0000256" key="2">
    <source>
        <dbReference type="ARBA" id="ARBA00022692"/>
    </source>
</evidence>
<feature type="signal peptide" evidence="11">
    <location>
        <begin position="1"/>
        <end position="18"/>
    </location>
</feature>
<feature type="region of interest" description="Disordered" evidence="9">
    <location>
        <begin position="1789"/>
        <end position="1840"/>
    </location>
</feature>
<keyword evidence="4 8" id="KW-0106">Calcium</keyword>